<dbReference type="PANTHER" id="PTHR31689:SF0">
    <property type="entry name" value="DIAMINOPIMELATE EPIMERASE"/>
    <property type="match status" value="1"/>
</dbReference>
<feature type="site" description="Could be important to modulate the pK values of the two catalytic cysteine residues" evidence="9">
    <location>
        <position position="163"/>
    </location>
</feature>
<comment type="pathway">
    <text evidence="1 9">Amino-acid biosynthesis; L-lysine biosynthesis via DAP pathway; DL-2,6-diaminopimelate from LL-2,6-diaminopimelate: step 1/1.</text>
</comment>
<dbReference type="GO" id="GO:0009089">
    <property type="term" value="P:lysine biosynthetic process via diaminopimelate"/>
    <property type="evidence" value="ECO:0007669"/>
    <property type="project" value="UniProtKB-UniRule"/>
</dbReference>
<evidence type="ECO:0000313" key="11">
    <source>
        <dbReference type="EMBL" id="AUO19076.1"/>
    </source>
</evidence>
<comment type="function">
    <text evidence="9">Catalyzes the stereoinversion of LL-2,6-diaminopimelate (L,L-DAP) to meso-diaminopimelate (meso-DAP), a precursor of L-lysine and an essential component of the bacterial peptidoglycan.</text>
</comment>
<dbReference type="KEGG" id="mpec:B9O19_00902"/>
<evidence type="ECO:0000256" key="10">
    <source>
        <dbReference type="PROSITE-ProRule" id="PRU10125"/>
    </source>
</evidence>
<dbReference type="EMBL" id="CP020991">
    <property type="protein sequence ID" value="AUO19076.1"/>
    <property type="molecule type" value="Genomic_DNA"/>
</dbReference>
<evidence type="ECO:0000256" key="4">
    <source>
        <dbReference type="ARBA" id="ARBA00022490"/>
    </source>
</evidence>
<feature type="binding site" evidence="9">
    <location>
        <begin position="222"/>
        <end position="223"/>
    </location>
    <ligand>
        <name>substrate</name>
    </ligand>
</feature>
<proteinExistence type="inferred from homology"/>
<dbReference type="NCBIfam" id="TIGR00652">
    <property type="entry name" value="DapF"/>
    <property type="match status" value="1"/>
</dbReference>
<gene>
    <name evidence="9" type="primary">dapF</name>
    <name evidence="11" type="ORF">B9O19_00902</name>
</gene>
<feature type="site" description="Could be important to modulate the pK values of the two catalytic cysteine residues" evidence="9">
    <location>
        <position position="212"/>
    </location>
</feature>
<keyword evidence="7 9" id="KW-0413">Isomerase</keyword>
<dbReference type="UniPathway" id="UPA00034">
    <property type="reaction ID" value="UER00025"/>
</dbReference>
<dbReference type="PROSITE" id="PS01326">
    <property type="entry name" value="DAP_EPIMERASE"/>
    <property type="match status" value="1"/>
</dbReference>
<feature type="active site" evidence="10">
    <location>
        <position position="72"/>
    </location>
</feature>
<feature type="binding site" evidence="9">
    <location>
        <position position="12"/>
    </location>
    <ligand>
        <name>substrate</name>
    </ligand>
</feature>
<evidence type="ECO:0000313" key="12">
    <source>
        <dbReference type="Proteomes" id="UP000235589"/>
    </source>
</evidence>
<comment type="subcellular location">
    <subcellularLocation>
        <location evidence="9">Cytoplasm</location>
    </subcellularLocation>
</comment>
<dbReference type="PANTHER" id="PTHR31689">
    <property type="entry name" value="DIAMINOPIMELATE EPIMERASE, CHLOROPLASTIC"/>
    <property type="match status" value="1"/>
</dbReference>
<protein>
    <recommendedName>
        <fullName evidence="3 9">Diaminopimelate epimerase</fullName>
        <shortName evidence="9">DAP epimerase</shortName>
        <ecNumber evidence="3 9">5.1.1.7</ecNumber>
    </recommendedName>
    <alternativeName>
        <fullName evidence="9">PLP-independent amino acid racemase</fullName>
    </alternativeName>
</protein>
<dbReference type="Pfam" id="PF01678">
    <property type="entry name" value="DAP_epimerase"/>
    <property type="match status" value="2"/>
</dbReference>
<comment type="subunit">
    <text evidence="9">Homodimer.</text>
</comment>
<keyword evidence="6 9" id="KW-0457">Lysine biosynthesis</keyword>
<comment type="caution">
    <text evidence="9">Lacks conserved residue(s) required for the propagation of feature annotation.</text>
</comment>
<evidence type="ECO:0000256" key="3">
    <source>
        <dbReference type="ARBA" id="ARBA00013080"/>
    </source>
</evidence>
<dbReference type="SUPFAM" id="SSF54506">
    <property type="entry name" value="Diaminopimelate epimerase-like"/>
    <property type="match status" value="1"/>
</dbReference>
<feature type="binding site" evidence="9">
    <location>
        <position position="194"/>
    </location>
    <ligand>
        <name>substrate</name>
    </ligand>
</feature>
<dbReference type="GO" id="GO:0005829">
    <property type="term" value="C:cytosol"/>
    <property type="evidence" value="ECO:0007669"/>
    <property type="project" value="TreeGrafter"/>
</dbReference>
<dbReference type="OrthoDB" id="9805408at2"/>
<evidence type="ECO:0000256" key="9">
    <source>
        <dbReference type="HAMAP-Rule" id="MF_00197"/>
    </source>
</evidence>
<dbReference type="HAMAP" id="MF_00197">
    <property type="entry name" value="DAP_epimerase"/>
    <property type="match status" value="1"/>
</dbReference>
<feature type="binding site" evidence="9">
    <location>
        <position position="161"/>
    </location>
    <ligand>
        <name>substrate</name>
    </ligand>
</feature>
<keyword evidence="4 9" id="KW-0963">Cytoplasm</keyword>
<organism evidence="11 12">
    <name type="scientific">Monoglobus pectinilyticus</name>
    <dbReference type="NCBI Taxonomy" id="1981510"/>
    <lineage>
        <taxon>Bacteria</taxon>
        <taxon>Bacillati</taxon>
        <taxon>Bacillota</taxon>
        <taxon>Clostridia</taxon>
        <taxon>Monoglobales</taxon>
        <taxon>Monoglobaceae</taxon>
        <taxon>Monoglobus</taxon>
    </lineage>
</organism>
<accession>A0A2K9P1C8</accession>
<evidence type="ECO:0000256" key="5">
    <source>
        <dbReference type="ARBA" id="ARBA00022605"/>
    </source>
</evidence>
<reference evidence="11 12" key="1">
    <citation type="submission" date="2017-04" db="EMBL/GenBank/DDBJ databases">
        <title>Monoglobus pectinilyticus 14 draft genome.</title>
        <authorList>
            <person name="Kim C."/>
            <person name="Rosendale D.I."/>
            <person name="Kelly W.J."/>
            <person name="Tannock G.W."/>
            <person name="Patchett M.L."/>
            <person name="Jordens J.Z."/>
        </authorList>
    </citation>
    <scope>NUCLEOTIDE SEQUENCE [LARGE SCALE GENOMIC DNA]</scope>
    <source>
        <strain evidence="11 12">14</strain>
    </source>
</reference>
<dbReference type="EC" id="5.1.1.7" evidence="3 9"/>
<feature type="binding site" evidence="9">
    <location>
        <position position="63"/>
    </location>
    <ligand>
        <name>substrate</name>
    </ligand>
</feature>
<keyword evidence="12" id="KW-1185">Reference proteome</keyword>
<dbReference type="InterPro" id="IPR018510">
    <property type="entry name" value="DAP_epimerase_AS"/>
</dbReference>
<feature type="binding site" evidence="9">
    <location>
        <begin position="73"/>
        <end position="74"/>
    </location>
    <ligand>
        <name>substrate</name>
    </ligand>
</feature>
<comment type="similarity">
    <text evidence="2 9">Belongs to the diaminopimelate epimerase family.</text>
</comment>
<feature type="binding site" evidence="9">
    <location>
        <begin position="212"/>
        <end position="213"/>
    </location>
    <ligand>
        <name>substrate</name>
    </ligand>
</feature>
<feature type="active site" description="Proton acceptor" evidence="9">
    <location>
        <position position="221"/>
    </location>
</feature>
<dbReference type="Gene3D" id="3.10.310.10">
    <property type="entry name" value="Diaminopimelate Epimerase, Chain A, domain 1"/>
    <property type="match status" value="2"/>
</dbReference>
<dbReference type="GO" id="GO:0008837">
    <property type="term" value="F:diaminopimelate epimerase activity"/>
    <property type="evidence" value="ECO:0007669"/>
    <property type="project" value="UniProtKB-UniRule"/>
</dbReference>
<name>A0A2K9P1C8_9FIRM</name>
<dbReference type="InterPro" id="IPR001653">
    <property type="entry name" value="DAP_epimerase_DapF"/>
</dbReference>
<dbReference type="AlphaFoldDB" id="A0A2K9P1C8"/>
<evidence type="ECO:0000256" key="8">
    <source>
        <dbReference type="ARBA" id="ARBA00051712"/>
    </source>
</evidence>
<feature type="active site" description="Proton donor" evidence="9">
    <location>
        <position position="72"/>
    </location>
</feature>
<sequence>MIKFTKMHGIGNSYIYINCFEEEVFNPSKMSEFVSDPHFGIGSDGLVLIMPSETADFKMRIFNADGSEAEMCGNATRCVGKYVYDNGLTKKTDITLETNSGIKDLELDVIDGEVVSVTVGMGKAELEPQKIPVSIDGDRVIGYPISVMDKEYEITAVSMGNPHAVIFMDDIDSLELEKVGPLFENHELFPERINTEFIKVIDEDTLQMRVWERGSGETWACGTGACAAVVAAVLNGYCKHDREITVKLRGGNLKITYLQDGTVIKKGPATFICEGEVEVPPIAR</sequence>
<evidence type="ECO:0000256" key="2">
    <source>
        <dbReference type="ARBA" id="ARBA00010219"/>
    </source>
</evidence>
<evidence type="ECO:0000256" key="1">
    <source>
        <dbReference type="ARBA" id="ARBA00005196"/>
    </source>
</evidence>
<evidence type="ECO:0000256" key="7">
    <source>
        <dbReference type="ARBA" id="ARBA00023235"/>
    </source>
</evidence>
<evidence type="ECO:0000256" key="6">
    <source>
        <dbReference type="ARBA" id="ARBA00023154"/>
    </source>
</evidence>
<dbReference type="Proteomes" id="UP000235589">
    <property type="component" value="Chromosome"/>
</dbReference>
<dbReference type="FunFam" id="3.10.310.10:FF:000004">
    <property type="entry name" value="Diaminopimelate epimerase"/>
    <property type="match status" value="1"/>
</dbReference>
<keyword evidence="5 9" id="KW-0028">Amino-acid biosynthesis</keyword>
<comment type="catalytic activity">
    <reaction evidence="8 9">
        <text>(2S,6S)-2,6-diaminopimelate = meso-2,6-diaminopimelate</text>
        <dbReference type="Rhea" id="RHEA:15393"/>
        <dbReference type="ChEBI" id="CHEBI:57609"/>
        <dbReference type="ChEBI" id="CHEBI:57791"/>
        <dbReference type="EC" id="5.1.1.7"/>
    </reaction>
</comment>